<dbReference type="Proteomes" id="UP000229336">
    <property type="component" value="Unassembled WGS sequence"/>
</dbReference>
<gene>
    <name evidence="1" type="ORF">COY20_02015</name>
</gene>
<dbReference type="AlphaFoldDB" id="A0A2M7TTA3"/>
<name>A0A2M7TTA3_9BACT</name>
<organism evidence="1 2">
    <name type="scientific">Candidatus Shapirobacteria bacterium CG_4_10_14_0_2_um_filter_40_12</name>
    <dbReference type="NCBI Taxonomy" id="1974871"/>
    <lineage>
        <taxon>Bacteria</taxon>
        <taxon>Candidatus Shapironibacteriota</taxon>
    </lineage>
</organism>
<evidence type="ECO:0000313" key="2">
    <source>
        <dbReference type="Proteomes" id="UP000229336"/>
    </source>
</evidence>
<accession>A0A2M7TTA3</accession>
<protein>
    <submittedName>
        <fullName evidence="1">Uncharacterized protein</fullName>
    </submittedName>
</protein>
<evidence type="ECO:0000313" key="1">
    <source>
        <dbReference type="EMBL" id="PIZ59323.1"/>
    </source>
</evidence>
<sequence>MADNNWPKTSSACCRSQFSSGEKRQNHFWGIVSTRAQLDPNWYIDSPFRDQVKKLISQNKITLILDIHGSSLQNQELIFFLANKAFLEKFSDKLTGVELRNFIDNDQLTLAEDLDFSTAVLEIEIREDGLVSTINPQNFHQAQVSIDELIRSLK</sequence>
<reference evidence="2" key="1">
    <citation type="submission" date="2017-09" db="EMBL/GenBank/DDBJ databases">
        <title>Depth-based differentiation of microbial function through sediment-hosted aquifers and enrichment of novel symbionts in the deep terrestrial subsurface.</title>
        <authorList>
            <person name="Probst A.J."/>
            <person name="Ladd B."/>
            <person name="Jarett J.K."/>
            <person name="Geller-Mcgrath D.E."/>
            <person name="Sieber C.M.K."/>
            <person name="Emerson J.B."/>
            <person name="Anantharaman K."/>
            <person name="Thomas B.C."/>
            <person name="Malmstrom R."/>
            <person name="Stieglmeier M."/>
            <person name="Klingl A."/>
            <person name="Woyke T."/>
            <person name="Ryan C.M."/>
            <person name="Banfield J.F."/>
        </authorList>
    </citation>
    <scope>NUCLEOTIDE SEQUENCE [LARGE SCALE GENOMIC DNA]</scope>
</reference>
<comment type="caution">
    <text evidence="1">The sequence shown here is derived from an EMBL/GenBank/DDBJ whole genome shotgun (WGS) entry which is preliminary data.</text>
</comment>
<proteinExistence type="predicted"/>
<dbReference type="EMBL" id="PFNX01000043">
    <property type="protein sequence ID" value="PIZ59323.1"/>
    <property type="molecule type" value="Genomic_DNA"/>
</dbReference>